<feature type="transmembrane region" description="Helical" evidence="3">
    <location>
        <begin position="1698"/>
        <end position="1718"/>
    </location>
</feature>
<proteinExistence type="predicted"/>
<dbReference type="GO" id="GO:0006310">
    <property type="term" value="P:DNA recombination"/>
    <property type="evidence" value="ECO:0007669"/>
    <property type="project" value="UniProtKB-KW"/>
</dbReference>
<dbReference type="InterPro" id="IPR011010">
    <property type="entry name" value="DNA_brk_join_enz"/>
</dbReference>
<keyword evidence="5" id="KW-1185">Reference proteome</keyword>
<accession>A0A812G696</accession>
<dbReference type="Proteomes" id="UP000604046">
    <property type="component" value="Unassembled WGS sequence"/>
</dbReference>
<evidence type="ECO:0000256" key="1">
    <source>
        <dbReference type="ARBA" id="ARBA00023172"/>
    </source>
</evidence>
<keyword evidence="3" id="KW-0812">Transmembrane</keyword>
<dbReference type="Gene3D" id="3.20.20.80">
    <property type="entry name" value="Glycosidases"/>
    <property type="match status" value="1"/>
</dbReference>
<feature type="transmembrane region" description="Helical" evidence="3">
    <location>
        <begin position="1867"/>
        <end position="1889"/>
    </location>
</feature>
<organism evidence="4 5">
    <name type="scientific">Symbiodinium natans</name>
    <dbReference type="NCBI Taxonomy" id="878477"/>
    <lineage>
        <taxon>Eukaryota</taxon>
        <taxon>Sar</taxon>
        <taxon>Alveolata</taxon>
        <taxon>Dinophyceae</taxon>
        <taxon>Suessiales</taxon>
        <taxon>Symbiodiniaceae</taxon>
        <taxon>Symbiodinium</taxon>
    </lineage>
</organism>
<evidence type="ECO:0000313" key="4">
    <source>
        <dbReference type="EMBL" id="CAE6913065.1"/>
    </source>
</evidence>
<dbReference type="Gene3D" id="1.10.443.10">
    <property type="entry name" value="Intergrase catalytic core"/>
    <property type="match status" value="1"/>
</dbReference>
<feature type="region of interest" description="Disordered" evidence="2">
    <location>
        <begin position="506"/>
        <end position="529"/>
    </location>
</feature>
<dbReference type="OrthoDB" id="441335at2759"/>
<dbReference type="InterPro" id="IPR013762">
    <property type="entry name" value="Integrase-like_cat_sf"/>
</dbReference>
<feature type="transmembrane region" description="Helical" evidence="3">
    <location>
        <begin position="1830"/>
        <end position="1855"/>
    </location>
</feature>
<sequence>MAARALNAAEIRRLVDATVGERPLPFVYFLDTTEPPAWRATAFLLRHRAGGFLAILPADDQVAEQLAVLADEGSPTPLLYTEADLPAETPRRRSVGPVGAFIVDASWASLHLFRRATSRAAGAQLLPTVAMTGPDGQVVRPISETAHQAADIWIRGATSGEAAPPAAELAEYLTAESQLGDGEDEADERAAGAEGEQVVDQVSQLQARIRELEQANARHPAVVPQEPARRGARDLFPDPGPGAALPTLDASAWAALRAAAGAAPPHLARHERAPRAEASHVSDNLLAELELGATEDALGSPPSTMALHRLLLAQTQLLTQLAQSKEKDPISSALSGAKEDTGLGGRGSAARDAFTRLLTDDQTVANAIRRLGAESLGLDVEHPPSNLMRQFAEKKLPSADLKLVTLVARMAAHAWQVGRETQNVALEAWMSRLLLFLEQTAVEQGRTQLSWLLTGLPEPNYSALARRRSGVRPFAQLCPSTWITANVAYLKEMEWVQNRLTAGPATFDPGASDSRTPFTGAKEQRTDEATPAGAYAWTSAQHSALETLERLTAHFVSAEPLSVEGPNGFNDLVGQLVSSLHESWGSYAGSGVKWTLPPSFDPVPFLSDPVVKATYIEPDTLRAAPDEWPKLPAARVHADRHELLALAAKWDSFEALQLIPVGLVDEHEVKHLKCFQNAPSSDFYFLALGALAMGDSMAVECAQQAHFNVLNELAHCMLPHERVSYRSPLPRSPVWEFLAIDDHFTASVLCKKTHSLSTPARDTAIFSAAEVAYQTVGLVQHPRKRQRHKVYPLSRASVNELMAMCVLAPTFVADLRAKYVDSLFAMDASPNGAGLVSAPLPPGVASELWRHCEQRGHYTKLLGPASALLETMDVDAEPVFGDRATASVPSVFPLHASLQEGVLFDCVELFAGCSNWSYAHSQAGLSVHPGVDVSGRVLRFMDVSSNNVLHELLSLALRKVVREWHAAPPCLTYGTLRRPRLRSKIQPAGFNPKEPLTYAHNQLAMRTAFLMSVIASLGGFYSVAQPGSSVMFYMQCFVRLAVLGSVLVRFCACSFGAPFKKPHQWLTNKPWLLQLSGPCNCGKGSRHFIVEGTFTAARVAEFSKLCRPTPEAVFGRTPRVGESVSAFSAMYPLSLVRRMASGSLQSKLGQVPVLPLSARHATLNTLTLGGLGPLPPCDPSEGLKPEPRPFYEDPEWVGELADSLEFKELLRYRFGGENHINILETRSYKTWLKWCSTRHPNSRLLGLIDSRVLLGAASKGRSSSPALCHILQSALPYVLGSGLYPGGLHVYSAHNRSDGPSRNTSVAPPTKERPLWLEALAKGDTYLFDLCLAASHVPRVAGRWLRLLLLVAGDIERNPGPSSRLRPRGPLDLESGFATSTKHKMRKALEAFVVWLETEMCLQFAAVMSASQSAALALRAYGLHLYSAGYPRYLYVYAITAVQDLHPQHRNQLTPAWQVDKKWQAAEPGECRPVISQPIVQAAVTLALCWGWNDWACLTLIGFLCMLHPAEMIPLTRRDLVLPSDAMSTDMLAYVHLRNPKTQRFARRQHCRLEDPLTLRFLISQYEHLPLDAKLFRGSMHMYRTQWNAIMQRLGVPHTLSQKGATPGVLRGSGATFLYLETEDISLVAWRGRWAKIKTVEFYLQEVGAQLLLQELPRWARDRISVLRRYARPLLLLSIASNQALLGFWAALTRQDPLRGTLLLVLAFAPLAGVMHALRRNLAKKRQVWLSTSGGPSQVFDALATFELADASCRLASDQDFIYAAIQEWYGSFDAFTAHVRGPLRDELLADNLRASLPWHHAVLITTPWISLGMDFLAAIVRAGAPVHVILSWTFSQSLGLFAFWGVASTQFAVLLCDRCPLQTNTFCSVAVSLLLFVLYLVVTIAGPYSRTAYLDKIRDAGLRVLRIFISATEADYKYSGSQAVEDIETKKVGSYDDRILSLVDDLMLEAHERGIKLDIALHDRYSLGCWRTDAYVTTYDLPSGCCKCNVTLNQVDRFYTEPEIQVAFDARLAHILQHKNPHFGTPWGQLHQVVASFAPQNEAQGHNEFVDKGWWCRRAQVMKDNMHPDIPISTGGSIGLLDALYQQLYVCPQIDVVDIHTYTDDADYVRRVGQVSVTWAMTQNKRVRLQEFGSKGNDAHKAKTMLPLIYAAIEVGLPFMPWQLVHPESTTDYEFWTQGDYWRGLSALSQTAHDNVTVFSWPELNLSSSSMQLKPDWQLCVVNAECASGCCSNEFSDDKKYKCTPGGSQCTGNRLADWVWCTQSSECACGCCSSEYSDDGRYKCTPGGARRLCGVAVAGNDDPCYENGNCASGCCSSGRCVARAPPFQCDRLQRRPNNWRWRRLRRRLRRHRRRRRLHHANPKYQLEDPMLLLQLSRQQAGFVDASPSWAQVQGKLAPTARRSAGNEC</sequence>
<keyword evidence="1" id="KW-0233">DNA recombination</keyword>
<feature type="transmembrane region" description="Helical" evidence="3">
    <location>
        <begin position="1802"/>
        <end position="1824"/>
    </location>
</feature>
<evidence type="ECO:0000256" key="3">
    <source>
        <dbReference type="SAM" id="Phobius"/>
    </source>
</evidence>
<dbReference type="GO" id="GO:0003677">
    <property type="term" value="F:DNA binding"/>
    <property type="evidence" value="ECO:0007669"/>
    <property type="project" value="InterPro"/>
</dbReference>
<evidence type="ECO:0000256" key="2">
    <source>
        <dbReference type="SAM" id="MobiDB-lite"/>
    </source>
</evidence>
<protein>
    <submittedName>
        <fullName evidence="4">Uncharacterized protein</fullName>
    </submittedName>
</protein>
<keyword evidence="3" id="KW-1133">Transmembrane helix</keyword>
<dbReference type="InterPro" id="IPR017853">
    <property type="entry name" value="GH"/>
</dbReference>
<dbReference type="GO" id="GO:0015074">
    <property type="term" value="P:DNA integration"/>
    <property type="evidence" value="ECO:0007669"/>
    <property type="project" value="InterPro"/>
</dbReference>
<dbReference type="SUPFAM" id="SSF51445">
    <property type="entry name" value="(Trans)glycosidases"/>
    <property type="match status" value="1"/>
</dbReference>
<name>A0A812G696_9DINO</name>
<reference evidence="4" key="1">
    <citation type="submission" date="2021-02" db="EMBL/GenBank/DDBJ databases">
        <authorList>
            <person name="Dougan E. K."/>
            <person name="Rhodes N."/>
            <person name="Thang M."/>
            <person name="Chan C."/>
        </authorList>
    </citation>
    <scope>NUCLEOTIDE SEQUENCE</scope>
</reference>
<gene>
    <name evidence="4" type="ORF">SNAT2548_LOCUS172</name>
</gene>
<dbReference type="SUPFAM" id="SSF56349">
    <property type="entry name" value="DNA breaking-rejoining enzymes"/>
    <property type="match status" value="1"/>
</dbReference>
<evidence type="ECO:0000313" key="5">
    <source>
        <dbReference type="Proteomes" id="UP000604046"/>
    </source>
</evidence>
<feature type="region of interest" description="Disordered" evidence="2">
    <location>
        <begin position="323"/>
        <end position="346"/>
    </location>
</feature>
<comment type="caution">
    <text evidence="4">The sequence shown here is derived from an EMBL/GenBank/DDBJ whole genome shotgun (WGS) entry which is preliminary data.</text>
</comment>
<dbReference type="EMBL" id="CAJNDS010000003">
    <property type="protein sequence ID" value="CAE6913065.1"/>
    <property type="molecule type" value="Genomic_DNA"/>
</dbReference>
<keyword evidence="3" id="KW-0472">Membrane</keyword>